<feature type="domain" description="HTH cro/C1-type" evidence="1">
    <location>
        <begin position="170"/>
        <end position="215"/>
    </location>
</feature>
<dbReference type="SUPFAM" id="SSF47413">
    <property type="entry name" value="lambda repressor-like DNA-binding domains"/>
    <property type="match status" value="1"/>
</dbReference>
<evidence type="ECO:0000313" key="2">
    <source>
        <dbReference type="EMBL" id="TVT21375.1"/>
    </source>
</evidence>
<dbReference type="InterPro" id="IPR041413">
    <property type="entry name" value="MLTR_LBD"/>
</dbReference>
<dbReference type="Proteomes" id="UP000318578">
    <property type="component" value="Unassembled WGS sequence"/>
</dbReference>
<reference evidence="2 3" key="1">
    <citation type="submission" date="2019-07" db="EMBL/GenBank/DDBJ databases">
        <title>New species of Amycolatopsis and Streptomyces.</title>
        <authorList>
            <person name="Duangmal K."/>
            <person name="Teo W.F.A."/>
            <person name="Lipun K."/>
        </authorList>
    </citation>
    <scope>NUCLEOTIDE SEQUENCE [LARGE SCALE GENOMIC DNA]</scope>
    <source>
        <strain evidence="2 3">JCM 30562</strain>
    </source>
</reference>
<protein>
    <submittedName>
        <fullName evidence="2">Helix-turn-helix transcriptional regulator</fullName>
    </submittedName>
</protein>
<dbReference type="Gene3D" id="3.30.450.180">
    <property type="match status" value="1"/>
</dbReference>
<dbReference type="CDD" id="cd00093">
    <property type="entry name" value="HTH_XRE"/>
    <property type="match status" value="1"/>
</dbReference>
<keyword evidence="3" id="KW-1185">Reference proteome</keyword>
<dbReference type="InterPro" id="IPR010982">
    <property type="entry name" value="Lambda_DNA-bd_dom_sf"/>
</dbReference>
<dbReference type="SMART" id="SM00530">
    <property type="entry name" value="HTH_XRE"/>
    <property type="match status" value="1"/>
</dbReference>
<sequence>MTAEPEAATVPVISCPGTIGKMPSRQWLRSSARSVWQMPVYAMSITTSCGRGSRRSMVVDSSGACGPAAARAGTVKGTKNSLLATAGTACLRIRTPQHHRRRVFRKAERDTPLPATDRVTFAAARTPLAGYNRDMTGDNALRDFLVSRRAAIDPARAGLPVTHAGRRVPGLRREEVAALAGVSVAYYTKLEQGRVGMISDEVLSAVERALRLDELECLHLRALVWNAGRRRAGRSDPVKARPQLVAMIHALDPAPALVYGPRYDVLAANAAAKVLLDDFGAMPIADRNIVRWTFLNPRAKVVHPQWELVAGHVAAALRHITAERQADPLLAQLVGEMVVASPEFARHWSAYDLYEHGHGTKLFFNEAVGELTLRYETLAPAGDDGQNVVIYSADRGSPAEEKLRLLASWTAVPTAEPHQEPSA</sequence>
<comment type="caution">
    <text evidence="2">The sequence shown here is derived from an EMBL/GenBank/DDBJ whole genome shotgun (WGS) entry which is preliminary data.</text>
</comment>
<dbReference type="GO" id="GO:0003677">
    <property type="term" value="F:DNA binding"/>
    <property type="evidence" value="ECO:0007669"/>
    <property type="project" value="InterPro"/>
</dbReference>
<dbReference type="Pfam" id="PF13560">
    <property type="entry name" value="HTH_31"/>
    <property type="match status" value="1"/>
</dbReference>
<evidence type="ECO:0000259" key="1">
    <source>
        <dbReference type="PROSITE" id="PS50943"/>
    </source>
</evidence>
<dbReference type="OrthoDB" id="4790304at2"/>
<dbReference type="InterPro" id="IPR001387">
    <property type="entry name" value="Cro/C1-type_HTH"/>
</dbReference>
<dbReference type="AlphaFoldDB" id="A0A558AAV2"/>
<proteinExistence type="predicted"/>
<dbReference type="EMBL" id="VJZA01000027">
    <property type="protein sequence ID" value="TVT21375.1"/>
    <property type="molecule type" value="Genomic_DNA"/>
</dbReference>
<dbReference type="Gene3D" id="1.10.260.40">
    <property type="entry name" value="lambda repressor-like DNA-binding domains"/>
    <property type="match status" value="1"/>
</dbReference>
<organism evidence="2 3">
    <name type="scientific">Amycolatopsis acidiphila</name>
    <dbReference type="NCBI Taxonomy" id="715473"/>
    <lineage>
        <taxon>Bacteria</taxon>
        <taxon>Bacillati</taxon>
        <taxon>Actinomycetota</taxon>
        <taxon>Actinomycetes</taxon>
        <taxon>Pseudonocardiales</taxon>
        <taxon>Pseudonocardiaceae</taxon>
        <taxon>Amycolatopsis</taxon>
    </lineage>
</organism>
<gene>
    <name evidence="2" type="ORF">FNH06_17580</name>
</gene>
<accession>A0A558AAV2</accession>
<dbReference type="PANTHER" id="PTHR35010:SF2">
    <property type="entry name" value="BLL4672 PROTEIN"/>
    <property type="match status" value="1"/>
</dbReference>
<name>A0A558AAV2_9PSEU</name>
<evidence type="ECO:0000313" key="3">
    <source>
        <dbReference type="Proteomes" id="UP000318578"/>
    </source>
</evidence>
<dbReference type="Pfam" id="PF17765">
    <property type="entry name" value="MLTR_LBD"/>
    <property type="match status" value="1"/>
</dbReference>
<dbReference type="PANTHER" id="PTHR35010">
    <property type="entry name" value="BLL4672 PROTEIN-RELATED"/>
    <property type="match status" value="1"/>
</dbReference>
<dbReference type="PROSITE" id="PS50943">
    <property type="entry name" value="HTH_CROC1"/>
    <property type="match status" value="1"/>
</dbReference>